<keyword evidence="4" id="KW-1185">Reference proteome</keyword>
<dbReference type="InterPro" id="IPR006224">
    <property type="entry name" value="PsdUridine_synth_RluA-like_CS"/>
</dbReference>
<reference evidence="4" key="1">
    <citation type="journal article" date="2019" name="Int. J. Syst. Evol. Microbiol.">
        <title>The Global Catalogue of Microorganisms (GCM) 10K type strain sequencing project: providing services to taxonomists for standard genome sequencing and annotation.</title>
        <authorList>
            <consortium name="The Broad Institute Genomics Platform"/>
            <consortium name="The Broad Institute Genome Sequencing Center for Infectious Disease"/>
            <person name="Wu L."/>
            <person name="Ma J."/>
        </authorList>
    </citation>
    <scope>NUCLEOTIDE SEQUENCE [LARGE SCALE GENOMIC DNA]</scope>
    <source>
        <strain evidence="4">CGMCC 1.15341</strain>
    </source>
</reference>
<protein>
    <submittedName>
        <fullName evidence="3">RNA pseudouridine synthase</fullName>
    </submittedName>
</protein>
<name>A0ABQ1K667_9GAMM</name>
<gene>
    <name evidence="3" type="ORF">GCM10011352_14560</name>
</gene>
<dbReference type="CDD" id="cd02869">
    <property type="entry name" value="PseudoU_synth_RluA_like"/>
    <property type="match status" value="1"/>
</dbReference>
<accession>A0ABQ1K667</accession>
<comment type="similarity">
    <text evidence="1">Belongs to the pseudouridine synthase RluA family.</text>
</comment>
<comment type="caution">
    <text evidence="3">The sequence shown here is derived from an EMBL/GenBank/DDBJ whole genome shotgun (WGS) entry which is preliminary data.</text>
</comment>
<dbReference type="NCBIfam" id="TIGR01621">
    <property type="entry name" value="RluA-like"/>
    <property type="match status" value="1"/>
</dbReference>
<dbReference type="Gene3D" id="3.30.2350.10">
    <property type="entry name" value="Pseudouridine synthase"/>
    <property type="match status" value="1"/>
</dbReference>
<organism evidence="3 4">
    <name type="scientific">Marinobacterium zhoushanense</name>
    <dbReference type="NCBI Taxonomy" id="1679163"/>
    <lineage>
        <taxon>Bacteria</taxon>
        <taxon>Pseudomonadati</taxon>
        <taxon>Pseudomonadota</taxon>
        <taxon>Gammaproteobacteria</taxon>
        <taxon>Oceanospirillales</taxon>
        <taxon>Oceanospirillaceae</taxon>
        <taxon>Marinobacterium</taxon>
    </lineage>
</organism>
<evidence type="ECO:0000256" key="1">
    <source>
        <dbReference type="ARBA" id="ARBA00010876"/>
    </source>
</evidence>
<dbReference type="PROSITE" id="PS01129">
    <property type="entry name" value="PSI_RLU"/>
    <property type="match status" value="1"/>
</dbReference>
<proteinExistence type="inferred from homology"/>
<dbReference type="InterPro" id="IPR050188">
    <property type="entry name" value="RluA_PseudoU_synthase"/>
</dbReference>
<dbReference type="Pfam" id="PF00849">
    <property type="entry name" value="PseudoU_synth_2"/>
    <property type="match status" value="1"/>
</dbReference>
<evidence type="ECO:0000313" key="3">
    <source>
        <dbReference type="EMBL" id="GGB89639.1"/>
    </source>
</evidence>
<sequence length="260" mass="29478">MGRLAQLELVVTFGDNRLSIRNSSPHHMYQLIAQTEQFIVISKDPGVSVHRDQSDKGLVMQLEQELGIKLWLVHRLDRITSGVMLLATSAEACNQLAELFRQRRVEKYYIALSDRKPNKKQGRVIGDMLKGRRGGWRLARTRENPAITEFYSRSAGEGGRLLLCRPSTGQTHQIRVAMKSVGAPIIGDPLYHEHMEPAPDRGYLHAWQLSFELAGRAYHYVAEPDRGQLFRLESVREALAAWDPASMRWHEAGSRDTPAV</sequence>
<evidence type="ECO:0000259" key="2">
    <source>
        <dbReference type="Pfam" id="PF00849"/>
    </source>
</evidence>
<dbReference type="EMBL" id="BMIJ01000003">
    <property type="protein sequence ID" value="GGB89639.1"/>
    <property type="molecule type" value="Genomic_DNA"/>
</dbReference>
<evidence type="ECO:0000313" key="4">
    <source>
        <dbReference type="Proteomes" id="UP000629025"/>
    </source>
</evidence>
<dbReference type="PANTHER" id="PTHR21600:SF87">
    <property type="entry name" value="RNA PSEUDOURIDYLATE SYNTHASE DOMAIN-CONTAINING PROTEIN 1"/>
    <property type="match status" value="1"/>
</dbReference>
<dbReference type="InterPro" id="IPR006145">
    <property type="entry name" value="PsdUridine_synth_RsuA/RluA"/>
</dbReference>
<feature type="domain" description="Pseudouridine synthase RsuA/RluA-like" evidence="2">
    <location>
        <begin position="37"/>
        <end position="179"/>
    </location>
</feature>
<dbReference type="PANTHER" id="PTHR21600">
    <property type="entry name" value="MITOCHONDRIAL RNA PSEUDOURIDINE SYNTHASE"/>
    <property type="match status" value="1"/>
</dbReference>
<dbReference type="SUPFAM" id="SSF55120">
    <property type="entry name" value="Pseudouridine synthase"/>
    <property type="match status" value="1"/>
</dbReference>
<dbReference type="InterPro" id="IPR006508">
    <property type="entry name" value="PsdUridine_synth_RluA-like"/>
</dbReference>
<dbReference type="Proteomes" id="UP000629025">
    <property type="component" value="Unassembled WGS sequence"/>
</dbReference>
<dbReference type="InterPro" id="IPR020103">
    <property type="entry name" value="PsdUridine_synth_cat_dom_sf"/>
</dbReference>